<keyword evidence="3" id="KW-1185">Reference proteome</keyword>
<dbReference type="Proteomes" id="UP000281406">
    <property type="component" value="Unassembled WGS sequence"/>
</dbReference>
<gene>
    <name evidence="2" type="ORF">DPX16_3076</name>
</gene>
<feature type="region of interest" description="Disordered" evidence="1">
    <location>
        <begin position="114"/>
        <end position="146"/>
    </location>
</feature>
<protein>
    <submittedName>
        <fullName evidence="2">Uncharacterized protein</fullName>
    </submittedName>
</protein>
<reference evidence="2 3" key="1">
    <citation type="submission" date="2018-10" db="EMBL/GenBank/DDBJ databases">
        <title>Genome assembly for a Yunnan-Guizhou Plateau 3E fish, Anabarilius grahami (Regan), and its evolutionary and genetic applications.</title>
        <authorList>
            <person name="Jiang W."/>
        </authorList>
    </citation>
    <scope>NUCLEOTIDE SEQUENCE [LARGE SCALE GENOMIC DNA]</scope>
    <source>
        <strain evidence="2">AG-KIZ</strain>
        <tissue evidence="2">Muscle</tissue>
    </source>
</reference>
<evidence type="ECO:0000313" key="2">
    <source>
        <dbReference type="EMBL" id="ROI37138.1"/>
    </source>
</evidence>
<evidence type="ECO:0000313" key="3">
    <source>
        <dbReference type="Proteomes" id="UP000281406"/>
    </source>
</evidence>
<sequence length="146" mass="16632">MYHIASYTSLITSVCFCMLEKVQTSSNLLHNQITFWKEKAKNGLIAFFSVPWHLALSQRCESLCVNHTVPLRDQRWESLVKTGRSEDMVWNGSRALAAGGEVADRLNRVDELGSFRRNDQARNTPKRDSSAPESPKMASHSTRWSF</sequence>
<name>A0A3N0XLL3_ANAGA</name>
<comment type="caution">
    <text evidence="2">The sequence shown here is derived from an EMBL/GenBank/DDBJ whole genome shotgun (WGS) entry which is preliminary data.</text>
</comment>
<dbReference type="EMBL" id="RJVU01072345">
    <property type="protein sequence ID" value="ROI37138.1"/>
    <property type="molecule type" value="Genomic_DNA"/>
</dbReference>
<evidence type="ECO:0000256" key="1">
    <source>
        <dbReference type="SAM" id="MobiDB-lite"/>
    </source>
</evidence>
<organism evidence="2 3">
    <name type="scientific">Anabarilius grahami</name>
    <name type="common">Kanglang fish</name>
    <name type="synonym">Barilius grahami</name>
    <dbReference type="NCBI Taxonomy" id="495550"/>
    <lineage>
        <taxon>Eukaryota</taxon>
        <taxon>Metazoa</taxon>
        <taxon>Chordata</taxon>
        <taxon>Craniata</taxon>
        <taxon>Vertebrata</taxon>
        <taxon>Euteleostomi</taxon>
        <taxon>Actinopterygii</taxon>
        <taxon>Neopterygii</taxon>
        <taxon>Teleostei</taxon>
        <taxon>Ostariophysi</taxon>
        <taxon>Cypriniformes</taxon>
        <taxon>Xenocyprididae</taxon>
        <taxon>Xenocypridinae</taxon>
        <taxon>Xenocypridinae incertae sedis</taxon>
        <taxon>Anabarilius</taxon>
    </lineage>
</organism>
<dbReference type="AlphaFoldDB" id="A0A3N0XLL3"/>
<proteinExistence type="predicted"/>
<accession>A0A3N0XLL3</accession>
<feature type="compositionally biased region" description="Basic and acidic residues" evidence="1">
    <location>
        <begin position="114"/>
        <end position="130"/>
    </location>
</feature>